<evidence type="ECO:0000313" key="2">
    <source>
        <dbReference type="EMBL" id="RDS76522.1"/>
    </source>
</evidence>
<proteinExistence type="predicted"/>
<evidence type="ECO:0000313" key="3">
    <source>
        <dbReference type="Proteomes" id="UP000254101"/>
    </source>
</evidence>
<gene>
    <name evidence="2" type="ORF">DL238_02160</name>
</gene>
<evidence type="ECO:0008006" key="4">
    <source>
        <dbReference type="Google" id="ProtNLM"/>
    </source>
</evidence>
<dbReference type="EMBL" id="QRBB01000001">
    <property type="protein sequence ID" value="RDS76522.1"/>
    <property type="molecule type" value="Genomic_DNA"/>
</dbReference>
<dbReference type="Proteomes" id="UP000254101">
    <property type="component" value="Unassembled WGS sequence"/>
</dbReference>
<dbReference type="RefSeq" id="WP_115490751.1">
    <property type="nucleotide sequence ID" value="NZ_JACHWW010000001.1"/>
</dbReference>
<keyword evidence="1" id="KW-0732">Signal</keyword>
<dbReference type="AlphaFoldDB" id="A0A395LI28"/>
<organism evidence="2 3">
    <name type="scientific">Alteriqipengyuania lutimaris</name>
    <dbReference type="NCBI Taxonomy" id="1538146"/>
    <lineage>
        <taxon>Bacteria</taxon>
        <taxon>Pseudomonadati</taxon>
        <taxon>Pseudomonadota</taxon>
        <taxon>Alphaproteobacteria</taxon>
        <taxon>Sphingomonadales</taxon>
        <taxon>Erythrobacteraceae</taxon>
        <taxon>Alteriqipengyuania</taxon>
    </lineage>
</organism>
<protein>
    <recommendedName>
        <fullName evidence="4">Nuclear transport factor 2 family protein</fullName>
    </recommendedName>
</protein>
<dbReference type="Gene3D" id="3.10.450.50">
    <property type="match status" value="1"/>
</dbReference>
<sequence>MISTTLLLLTPALAASAGAQEAEPAFSEAGAIAAIREYHGEWEELDFDAVAETHSPDFEYIFFSQVIEASAFPAILSDSWLVGVASYRIDESDFHAVLLQPDHAYVSVRFDDETVYEDSTIAHTSGMMSYLLAYDDGWKVRRLHHSGPLPEGLFEGTPAD</sequence>
<name>A0A395LI28_9SPHN</name>
<keyword evidence="3" id="KW-1185">Reference proteome</keyword>
<dbReference type="SUPFAM" id="SSF54427">
    <property type="entry name" value="NTF2-like"/>
    <property type="match status" value="1"/>
</dbReference>
<dbReference type="InterPro" id="IPR032710">
    <property type="entry name" value="NTF2-like_dom_sf"/>
</dbReference>
<dbReference type="OrthoDB" id="9941449at2"/>
<reference evidence="2 3" key="1">
    <citation type="submission" date="2018-07" db="EMBL/GenBank/DDBJ databases">
        <title>Erythrobacter nanhaiensis sp. nov., a novel member of the genus Erythrobacter isolated from the South China Sea.</title>
        <authorList>
            <person name="Chen X."/>
            <person name="Liu J."/>
        </authorList>
    </citation>
    <scope>NUCLEOTIDE SEQUENCE [LARGE SCALE GENOMIC DNA]</scope>
    <source>
        <strain evidence="2 3">S-5</strain>
    </source>
</reference>
<comment type="caution">
    <text evidence="2">The sequence shown here is derived from an EMBL/GenBank/DDBJ whole genome shotgun (WGS) entry which is preliminary data.</text>
</comment>
<feature type="chain" id="PRO_5017326714" description="Nuclear transport factor 2 family protein" evidence="1">
    <location>
        <begin position="22"/>
        <end position="160"/>
    </location>
</feature>
<accession>A0A395LI28</accession>
<feature type="signal peptide" evidence="1">
    <location>
        <begin position="1"/>
        <end position="21"/>
    </location>
</feature>
<evidence type="ECO:0000256" key="1">
    <source>
        <dbReference type="SAM" id="SignalP"/>
    </source>
</evidence>